<dbReference type="RefSeq" id="WP_036754306.1">
    <property type="nucleotide sequence ID" value="NZ_JAGSGC010000007.1"/>
</dbReference>
<evidence type="ECO:0000313" key="2">
    <source>
        <dbReference type="EMBL" id="KDM90747.1"/>
    </source>
</evidence>
<proteinExistence type="predicted"/>
<comment type="caution">
    <text evidence="2">The sequence shown here is derived from an EMBL/GenBank/DDBJ whole genome shotgun (WGS) entry which is preliminary data.</text>
</comment>
<dbReference type="OrthoDB" id="9814067at2"/>
<dbReference type="InterPro" id="IPR036515">
    <property type="entry name" value="Transposase_17_sf"/>
</dbReference>
<dbReference type="GO" id="GO:0006313">
    <property type="term" value="P:DNA transposition"/>
    <property type="evidence" value="ECO:0007669"/>
    <property type="project" value="InterPro"/>
</dbReference>
<dbReference type="InterPro" id="IPR002686">
    <property type="entry name" value="Transposase_17"/>
</dbReference>
<feature type="domain" description="Transposase IS200-like" evidence="1">
    <location>
        <begin position="12"/>
        <end position="187"/>
    </location>
</feature>
<dbReference type="SUPFAM" id="SSF143422">
    <property type="entry name" value="Transposase IS200-like"/>
    <property type="match status" value="1"/>
</dbReference>
<accession>A0A066RSU9</accession>
<dbReference type="EMBL" id="JMIB01000028">
    <property type="protein sequence ID" value="KDM90747.1"/>
    <property type="molecule type" value="Genomic_DNA"/>
</dbReference>
<protein>
    <submittedName>
        <fullName evidence="2">Transposase</fullName>
    </submittedName>
</protein>
<gene>
    <name evidence="2" type="ORF">EA58_15280</name>
</gene>
<name>A0A066RSU9_9GAMM</name>
<dbReference type="PANTHER" id="PTHR34322">
    <property type="entry name" value="TRANSPOSASE, Y1_TNP DOMAIN-CONTAINING"/>
    <property type="match status" value="1"/>
</dbReference>
<dbReference type="Gene3D" id="3.30.70.1290">
    <property type="entry name" value="Transposase IS200-like"/>
    <property type="match status" value="2"/>
</dbReference>
<dbReference type="GO" id="GO:0004803">
    <property type="term" value="F:transposase activity"/>
    <property type="evidence" value="ECO:0007669"/>
    <property type="project" value="InterPro"/>
</dbReference>
<dbReference type="GO" id="GO:0003677">
    <property type="term" value="F:DNA binding"/>
    <property type="evidence" value="ECO:0007669"/>
    <property type="project" value="InterPro"/>
</dbReference>
<organism evidence="2 3">
    <name type="scientific">Photobacterium galatheae</name>
    <dbReference type="NCBI Taxonomy" id="1654360"/>
    <lineage>
        <taxon>Bacteria</taxon>
        <taxon>Pseudomonadati</taxon>
        <taxon>Pseudomonadota</taxon>
        <taxon>Gammaproteobacteria</taxon>
        <taxon>Vibrionales</taxon>
        <taxon>Vibrionaceae</taxon>
        <taxon>Photobacterium</taxon>
    </lineage>
</organism>
<dbReference type="SMART" id="SM01321">
    <property type="entry name" value="Y1_Tnp"/>
    <property type="match status" value="1"/>
</dbReference>
<evidence type="ECO:0000259" key="1">
    <source>
        <dbReference type="SMART" id="SM01321"/>
    </source>
</evidence>
<reference evidence="2 3" key="1">
    <citation type="submission" date="2014-04" db="EMBL/GenBank/DDBJ databases">
        <title>Draft genome sequence of Photobacterium halotolerans S2753: a solonamide, ngercheumicin and holomycin producer.</title>
        <authorList>
            <person name="Machado H.R."/>
            <person name="Gram L."/>
        </authorList>
    </citation>
    <scope>NUCLEOTIDE SEQUENCE [LARGE SCALE GENOMIC DNA]</scope>
    <source>
        <strain evidence="2 3">S2753</strain>
    </source>
</reference>
<sequence>MTIARQQQICLEATSYYHCMSRCVRRALLCGVDQVTGMSYEHRRGAIEERLFALAKVFCIDICAYAIMNNHYHLVLHINKPKAESLTDMEVIQRWLTFHLAPVTIQRYLRGEIQSEAEYKTVCHYINTWRQRLYSISWFMRLLNQYIATEANKEDGCTGHFWEGRFKSQALLDEKAVAAAMAYVDLNPVRAGIAETPETSLHTSIKTRIDSLHKHEATAPNLYPFVGHPDSTLTDGLPFRLMDYLELVDFTGRQMREGSQGQIKPTQPSIIVRLGFDDISWPASLSRIEKGTLMGTESSIRACLPILGRQKMSGVCLAPKS</sequence>
<keyword evidence="3" id="KW-1185">Reference proteome</keyword>
<dbReference type="Proteomes" id="UP000027192">
    <property type="component" value="Unassembled WGS sequence"/>
</dbReference>
<evidence type="ECO:0000313" key="3">
    <source>
        <dbReference type="Proteomes" id="UP000027192"/>
    </source>
</evidence>
<dbReference type="AlphaFoldDB" id="A0A066RSU9"/>
<dbReference type="PANTHER" id="PTHR34322:SF2">
    <property type="entry name" value="TRANSPOSASE IS200-LIKE DOMAIN-CONTAINING PROTEIN"/>
    <property type="match status" value="1"/>
</dbReference>
<dbReference type="STRING" id="1654360.EA58_15280"/>